<dbReference type="GO" id="GO:0005576">
    <property type="term" value="C:extracellular region"/>
    <property type="evidence" value="ECO:0007669"/>
    <property type="project" value="UniProtKB-SubCell"/>
</dbReference>
<dbReference type="GO" id="GO:0005509">
    <property type="term" value="F:calcium ion binding"/>
    <property type="evidence" value="ECO:0007669"/>
    <property type="project" value="InterPro"/>
</dbReference>
<feature type="region of interest" description="Disordered" evidence="3">
    <location>
        <begin position="438"/>
        <end position="462"/>
    </location>
</feature>
<dbReference type="InterPro" id="IPR050557">
    <property type="entry name" value="RTX_toxin/Mannuronan_C5-epim"/>
</dbReference>
<keyword evidence="2" id="KW-0964">Secreted</keyword>
<protein>
    <submittedName>
        <fullName evidence="4">Calcium-binding protein</fullName>
    </submittedName>
</protein>
<dbReference type="Gene3D" id="2.150.10.10">
    <property type="entry name" value="Serralysin-like metalloprotease, C-terminal"/>
    <property type="match status" value="4"/>
</dbReference>
<evidence type="ECO:0000256" key="1">
    <source>
        <dbReference type="ARBA" id="ARBA00004613"/>
    </source>
</evidence>
<dbReference type="PROSITE" id="PS00330">
    <property type="entry name" value="HEMOLYSIN_CALCIUM"/>
    <property type="match status" value="3"/>
</dbReference>
<name>A0A398BRP8_9RHOB</name>
<sequence length="682" mass="70783">MSKYMFPGAPVTGILGSDTDRFNSFDLATLGNGKVVAVAGYSRGEGDDARSFIAVTLLNASGQVTGKPVVLDRGAPVEGPFGALDRVAYARAVPMEDGFLVSWTRLRADETPTVMMQRFDKAGKARGEAVDLYATEDTPPRGVQIAALSGGGFITVRTISNFFDTADNGVWVQVRGANGAAKGKEFRLEGSQSVSSSSRVELSVGADGETIVSFDSGLTRAVRLDAKGKPLDDYFVANGFPDGITPGYTTPALLAPIAPGKIAAVWTGTFKEGVGTDIMIRVMQADGSEPGQIYRVNNYAQGTQSDPVVLERPGGGLIVLWRDSDGHGDDEAGIYARQIGANGKPQGPELRISPFDQTVPRELDAALTGDGHLIAGWSQTGFWPGLWLERVQTWLSDDVDLGTRRANTMTGDNDVDSFSGQGGADRLVLKGGDDLGYGDSGKDTVDGGAGQDLLNGGTGDDRLSGGTGADMIFGEAGRDVLLGGSGADYMRGGTGDDRLSGQAGNDDLAGDIGNDLLFGGGGNDRLDGDAGNDRVNGDSGSDTLLGGAGDDTLSGGAGDDLLTAAQGDDVLKGGGGNDTLRASDGTDRMTGGAGADSFEFNLFNERMVVTDFEAGTDRLGLVKSGFSRIADMTVEQIVDTYGRVVKGDAVLDFGTGLFGYDQVITIEGMGSLKVLAQNIDLL</sequence>
<gene>
    <name evidence="4" type="ORF">D2N39_17655</name>
</gene>
<comment type="subcellular location">
    <subcellularLocation>
        <location evidence="1">Secreted</location>
    </subcellularLocation>
</comment>
<dbReference type="SUPFAM" id="SSF51120">
    <property type="entry name" value="beta-Roll"/>
    <property type="match status" value="2"/>
</dbReference>
<evidence type="ECO:0000313" key="4">
    <source>
        <dbReference type="EMBL" id="RID90590.1"/>
    </source>
</evidence>
<comment type="caution">
    <text evidence="4">The sequence shown here is derived from an EMBL/GenBank/DDBJ whole genome shotgun (WGS) entry which is preliminary data.</text>
</comment>
<dbReference type="OrthoDB" id="9342475at2"/>
<accession>A0A398BRP8</accession>
<dbReference type="InterPro" id="IPR011049">
    <property type="entry name" value="Serralysin-like_metalloprot_C"/>
</dbReference>
<organism evidence="4 5">
    <name type="scientific">Gemmobacter lutimaris</name>
    <dbReference type="NCBI Taxonomy" id="2306023"/>
    <lineage>
        <taxon>Bacteria</taxon>
        <taxon>Pseudomonadati</taxon>
        <taxon>Pseudomonadota</taxon>
        <taxon>Alphaproteobacteria</taxon>
        <taxon>Rhodobacterales</taxon>
        <taxon>Paracoccaceae</taxon>
        <taxon>Gemmobacter</taxon>
    </lineage>
</organism>
<dbReference type="PANTHER" id="PTHR38340">
    <property type="entry name" value="S-LAYER PROTEIN"/>
    <property type="match status" value="1"/>
</dbReference>
<feature type="region of interest" description="Disordered" evidence="3">
    <location>
        <begin position="568"/>
        <end position="588"/>
    </location>
</feature>
<dbReference type="EMBL" id="QXXQ01000012">
    <property type="protein sequence ID" value="RID90590.1"/>
    <property type="molecule type" value="Genomic_DNA"/>
</dbReference>
<dbReference type="AlphaFoldDB" id="A0A398BRP8"/>
<reference evidence="4 5" key="1">
    <citation type="submission" date="2018-09" db="EMBL/GenBank/DDBJ databases">
        <title>Gemmobacter lutimaris sp. nov., a marine bacterium isolated from tidal flat.</title>
        <authorList>
            <person name="Lee D.W."/>
            <person name="Yoo Y."/>
            <person name="Kim J.-J."/>
            <person name="Kim B.S."/>
        </authorList>
    </citation>
    <scope>NUCLEOTIDE SEQUENCE [LARGE SCALE GENOMIC DNA]</scope>
    <source>
        <strain evidence="4 5">YJ-T1-11</strain>
    </source>
</reference>
<dbReference type="RefSeq" id="WP_119136088.1">
    <property type="nucleotide sequence ID" value="NZ_QXXQ01000012.1"/>
</dbReference>
<dbReference type="PANTHER" id="PTHR38340:SF1">
    <property type="entry name" value="S-LAYER PROTEIN"/>
    <property type="match status" value="1"/>
</dbReference>
<dbReference type="Pfam" id="PF00353">
    <property type="entry name" value="HemolysinCabind"/>
    <property type="match status" value="4"/>
</dbReference>
<evidence type="ECO:0000313" key="5">
    <source>
        <dbReference type="Proteomes" id="UP000266649"/>
    </source>
</evidence>
<keyword evidence="5" id="KW-1185">Reference proteome</keyword>
<dbReference type="InterPro" id="IPR018511">
    <property type="entry name" value="Hemolysin-typ_Ca-bd_CS"/>
</dbReference>
<proteinExistence type="predicted"/>
<feature type="compositionally biased region" description="Basic and acidic residues" evidence="3">
    <location>
        <begin position="524"/>
        <end position="536"/>
    </location>
</feature>
<evidence type="ECO:0000256" key="3">
    <source>
        <dbReference type="SAM" id="MobiDB-lite"/>
    </source>
</evidence>
<dbReference type="InterPro" id="IPR001343">
    <property type="entry name" value="Hemolysn_Ca-bd"/>
</dbReference>
<feature type="region of interest" description="Disordered" evidence="3">
    <location>
        <begin position="523"/>
        <end position="550"/>
    </location>
</feature>
<evidence type="ECO:0000256" key="2">
    <source>
        <dbReference type="ARBA" id="ARBA00022525"/>
    </source>
</evidence>
<dbReference type="PRINTS" id="PR00313">
    <property type="entry name" value="CABNDNGRPT"/>
</dbReference>
<dbReference type="Proteomes" id="UP000266649">
    <property type="component" value="Unassembled WGS sequence"/>
</dbReference>